<evidence type="ECO:0000259" key="2">
    <source>
        <dbReference type="PROSITE" id="PS50112"/>
    </source>
</evidence>
<dbReference type="EMBL" id="JBEWZI010000004">
    <property type="protein sequence ID" value="MET7013527.1"/>
    <property type="molecule type" value="Genomic_DNA"/>
</dbReference>
<dbReference type="InterPro" id="IPR052155">
    <property type="entry name" value="Biofilm_reg_signaling"/>
</dbReference>
<proteinExistence type="predicted"/>
<dbReference type="InterPro" id="IPR000014">
    <property type="entry name" value="PAS"/>
</dbReference>
<reference evidence="3 4" key="1">
    <citation type="submission" date="2024-07" db="EMBL/GenBank/DDBJ databases">
        <title>Uliginosibacterium flavum JJ3220;KACC:17644.</title>
        <authorList>
            <person name="Kim M.K."/>
        </authorList>
    </citation>
    <scope>NUCLEOTIDE SEQUENCE [LARGE SCALE GENOMIC DNA]</scope>
    <source>
        <strain evidence="3 4">KACC:17644</strain>
    </source>
</reference>
<dbReference type="PANTHER" id="PTHR44757:SF2">
    <property type="entry name" value="BIOFILM ARCHITECTURE MAINTENANCE PROTEIN MBAA"/>
    <property type="match status" value="1"/>
</dbReference>
<gene>
    <name evidence="3" type="ORF">ABXR19_04955</name>
</gene>
<keyword evidence="1" id="KW-0175">Coiled coil</keyword>
<dbReference type="SMART" id="SM00091">
    <property type="entry name" value="PAS"/>
    <property type="match status" value="3"/>
</dbReference>
<feature type="coiled-coil region" evidence="1">
    <location>
        <begin position="455"/>
        <end position="482"/>
    </location>
</feature>
<comment type="caution">
    <text evidence="3">The sequence shown here is derived from an EMBL/GenBank/DDBJ whole genome shotgun (WGS) entry which is preliminary data.</text>
</comment>
<dbReference type="RefSeq" id="WP_354599992.1">
    <property type="nucleotide sequence ID" value="NZ_JBEWZI010000004.1"/>
</dbReference>
<dbReference type="InterPro" id="IPR035965">
    <property type="entry name" value="PAS-like_dom_sf"/>
</dbReference>
<organism evidence="3 4">
    <name type="scientific">Uliginosibacterium flavum</name>
    <dbReference type="NCBI Taxonomy" id="1396831"/>
    <lineage>
        <taxon>Bacteria</taxon>
        <taxon>Pseudomonadati</taxon>
        <taxon>Pseudomonadota</taxon>
        <taxon>Betaproteobacteria</taxon>
        <taxon>Rhodocyclales</taxon>
        <taxon>Zoogloeaceae</taxon>
        <taxon>Uliginosibacterium</taxon>
    </lineage>
</organism>
<protein>
    <submittedName>
        <fullName evidence="3">PAS domain-containing protein</fullName>
    </submittedName>
</protein>
<dbReference type="SUPFAM" id="SSF55785">
    <property type="entry name" value="PYP-like sensor domain (PAS domain)"/>
    <property type="match status" value="4"/>
</dbReference>
<feature type="domain" description="PAS" evidence="2">
    <location>
        <begin position="326"/>
        <end position="404"/>
    </location>
</feature>
<dbReference type="Proteomes" id="UP001549691">
    <property type="component" value="Unassembled WGS sequence"/>
</dbReference>
<evidence type="ECO:0000256" key="1">
    <source>
        <dbReference type="SAM" id="Coils"/>
    </source>
</evidence>
<dbReference type="PANTHER" id="PTHR44757">
    <property type="entry name" value="DIGUANYLATE CYCLASE DGCP"/>
    <property type="match status" value="1"/>
</dbReference>
<name>A0ABV2TKH7_9RHOO</name>
<dbReference type="Pfam" id="PF08448">
    <property type="entry name" value="PAS_4"/>
    <property type="match status" value="2"/>
</dbReference>
<dbReference type="Gene3D" id="3.30.450.20">
    <property type="entry name" value="PAS domain"/>
    <property type="match status" value="4"/>
</dbReference>
<dbReference type="Pfam" id="PF13426">
    <property type="entry name" value="PAS_9"/>
    <property type="match status" value="1"/>
</dbReference>
<dbReference type="PROSITE" id="PS50112">
    <property type="entry name" value="PAS"/>
    <property type="match status" value="1"/>
</dbReference>
<evidence type="ECO:0000313" key="3">
    <source>
        <dbReference type="EMBL" id="MET7013527.1"/>
    </source>
</evidence>
<evidence type="ECO:0000313" key="4">
    <source>
        <dbReference type="Proteomes" id="UP001549691"/>
    </source>
</evidence>
<accession>A0ABV2TKH7</accession>
<dbReference type="InterPro" id="IPR013656">
    <property type="entry name" value="PAS_4"/>
</dbReference>
<sequence>MNKWQMMASGLIALSAAAIAWLLALSGGQAALLTALAILPLPWLALRRRERALLESLASARRALNGSAQPALVLDAQGLAQEANPAFLALTQLSAEHRHETLLSVLPEAWQEFIRDLHQKALAGTCSSAEALLPQGTQSALLRAYALPLINPDGEHQVLLMWDNLSGNNQTLDQLLAREQALLTRSQAFIQTLMDVIPQPVYLKRVDSTQSIYIQVNTAFCSLHNRPRSELVGTSTYELFADQAFASAVHQEELRVLAGIPVFREEQTIDPQTGKDRFTVISKQICKDANGDTVIIGTNFDITPWRMAERNLKQALQREVGRREREQSFIQRIIDVIPYPVHVKDSHSHYLMINEAFVQDRGRSREELLGKDPAQVVKLMVGDNLAAEDTERSRALLSLKEDREILAGGTLRKEEHNFHSVTGAERFRTIFKSGCLDTEGQPAIVTAFFDITQWRIAERNLNEALEREKALLERTHAFIQRLIDLIPDEFYVKDADSRYLLVNQAFLRRRYLRSADQVVGRSMEEIAVAMSEANPAYKDQPDLLAGAISDHLDRIKESHREDLAVLAGQNLLKEDHHIMPHTGEERFFHVAKTSCEDPEGRTVIVCINFNLTAQRLAERKVEELKARIGKDV</sequence>
<keyword evidence="4" id="KW-1185">Reference proteome</keyword>